<dbReference type="AlphaFoldDB" id="A0A1Q5PXN0"/>
<dbReference type="PROSITE" id="PS50879">
    <property type="entry name" value="RNASE_H_1"/>
    <property type="match status" value="1"/>
</dbReference>
<dbReference type="GO" id="GO:0004523">
    <property type="term" value="F:RNA-DNA hybrid ribonuclease activity"/>
    <property type="evidence" value="ECO:0007669"/>
    <property type="project" value="InterPro"/>
</dbReference>
<dbReference type="Pfam" id="PF00300">
    <property type="entry name" value="His_Phos_1"/>
    <property type="match status" value="1"/>
</dbReference>
<dbReference type="InterPro" id="IPR002156">
    <property type="entry name" value="RNaseH_domain"/>
</dbReference>
<dbReference type="Pfam" id="PF13456">
    <property type="entry name" value="RVT_3"/>
    <property type="match status" value="1"/>
</dbReference>
<feature type="active site" description="Proton donor/acceptor" evidence="1">
    <location>
        <position position="284"/>
    </location>
</feature>
<evidence type="ECO:0000313" key="6">
    <source>
        <dbReference type="Proteomes" id="UP000185612"/>
    </source>
</evidence>
<feature type="active site" description="Tele-phosphohistidine intermediate" evidence="1">
    <location>
        <position position="200"/>
    </location>
</feature>
<dbReference type="OrthoDB" id="4697614at2"/>
<dbReference type="InterPro" id="IPR012337">
    <property type="entry name" value="RNaseH-like_sf"/>
</dbReference>
<gene>
    <name evidence="5" type="ORF">BSZ40_04655</name>
</gene>
<dbReference type="EMBL" id="MQVS01000003">
    <property type="protein sequence ID" value="OKL52195.1"/>
    <property type="molecule type" value="Genomic_DNA"/>
</dbReference>
<dbReference type="CDD" id="cd09279">
    <property type="entry name" value="RNase_HI_like"/>
    <property type="match status" value="1"/>
</dbReference>
<evidence type="ECO:0000256" key="2">
    <source>
        <dbReference type="PIRSR" id="PIRSR613078-2"/>
    </source>
</evidence>
<dbReference type="NCBIfam" id="NF005567">
    <property type="entry name" value="PRK07238.1"/>
    <property type="match status" value="1"/>
</dbReference>
<evidence type="ECO:0000256" key="3">
    <source>
        <dbReference type="SAM" id="MobiDB-lite"/>
    </source>
</evidence>
<dbReference type="FunCoup" id="A0A1Q5PXN0">
    <property type="interactions" value="53"/>
</dbReference>
<dbReference type="CDD" id="cd07067">
    <property type="entry name" value="HP_PGM_like"/>
    <property type="match status" value="1"/>
</dbReference>
<dbReference type="PANTHER" id="PTHR48100">
    <property type="entry name" value="BROAD-SPECIFICITY PHOSPHATASE YOR283W-RELATED"/>
    <property type="match status" value="1"/>
</dbReference>
<dbReference type="SUPFAM" id="SSF53254">
    <property type="entry name" value="Phosphoglycerate mutase-like"/>
    <property type="match status" value="1"/>
</dbReference>
<dbReference type="InterPro" id="IPR050275">
    <property type="entry name" value="PGM_Phosphatase"/>
</dbReference>
<dbReference type="SMART" id="SM00855">
    <property type="entry name" value="PGAM"/>
    <property type="match status" value="1"/>
</dbReference>
<keyword evidence="6" id="KW-1185">Reference proteome</keyword>
<dbReference type="Gene3D" id="3.40.50.1240">
    <property type="entry name" value="Phosphoglycerate mutase-like"/>
    <property type="match status" value="1"/>
</dbReference>
<accession>A0A1Q5PXN0</accession>
<dbReference type="GO" id="GO:0003676">
    <property type="term" value="F:nucleic acid binding"/>
    <property type="evidence" value="ECO:0007669"/>
    <property type="project" value="InterPro"/>
</dbReference>
<feature type="domain" description="RNase H type-1" evidence="4">
    <location>
        <begin position="1"/>
        <end position="133"/>
    </location>
</feature>
<reference evidence="6" key="1">
    <citation type="submission" date="2016-12" db="EMBL/GenBank/DDBJ databases">
        <authorList>
            <person name="Meng X."/>
        </authorList>
    </citation>
    <scope>NUCLEOTIDE SEQUENCE [LARGE SCALE GENOMIC DNA]</scope>
    <source>
        <strain evidence="6">DSM 20732</strain>
    </source>
</reference>
<evidence type="ECO:0000259" key="4">
    <source>
        <dbReference type="PROSITE" id="PS50879"/>
    </source>
</evidence>
<proteinExistence type="predicted"/>
<evidence type="ECO:0000313" key="5">
    <source>
        <dbReference type="EMBL" id="OKL52195.1"/>
    </source>
</evidence>
<protein>
    <recommendedName>
        <fullName evidence="4">RNase H type-1 domain-containing protein</fullName>
    </recommendedName>
</protein>
<dbReference type="Proteomes" id="UP000185612">
    <property type="component" value="Unassembled WGS sequence"/>
</dbReference>
<evidence type="ECO:0000256" key="1">
    <source>
        <dbReference type="PIRSR" id="PIRSR613078-1"/>
    </source>
</evidence>
<feature type="compositionally biased region" description="Low complexity" evidence="3">
    <location>
        <begin position="146"/>
        <end position="166"/>
    </location>
</feature>
<feature type="region of interest" description="Disordered" evidence="3">
    <location>
        <begin position="130"/>
        <end position="167"/>
    </location>
</feature>
<name>A0A1Q5PXN0_9ACTO</name>
<sequence length="402" mass="43089">MSRRLLVHTDGGARGNPGPAGYGAVVYDAETGQVLATRARFLGEATNNVAEYEGLIAGLQAAHAIDPTATVTVRADSKLVVQQMSGAWKIKHPDMQALARRARAVLPPEQVHYEWVARADNQAADALANEAMDSQGESATDEWRQAPTETPAASPDPAPAANNDPAVRVSANNSVPVARPREASIWVGAGTRTTLVLVRHGVTPMTLAGEFSGGSEPGPDLSPEGYRQAEQTARFVARIGHDLWLDSPRADVVLASPMIRTQSTARVIAAALETGVENAEAFAEAHLGHWQGLTAAEIEQRWPGELQRWANEATVAPPGGGESLQDVQRRIRPALRRIVEEYAGRTVIIATHNVVLRAALGTVLRMEPRHWTTIRTFPASVSVIEHFADGRNLVSAIGIPPH</sequence>
<dbReference type="RefSeq" id="WP_073823746.1">
    <property type="nucleotide sequence ID" value="NZ_MQVS01000003.1"/>
</dbReference>
<organism evidence="5 6">
    <name type="scientific">Buchananella hordeovulneris</name>
    <dbReference type="NCBI Taxonomy" id="52770"/>
    <lineage>
        <taxon>Bacteria</taxon>
        <taxon>Bacillati</taxon>
        <taxon>Actinomycetota</taxon>
        <taxon>Actinomycetes</taxon>
        <taxon>Actinomycetales</taxon>
        <taxon>Actinomycetaceae</taxon>
        <taxon>Buchananella</taxon>
    </lineage>
</organism>
<dbReference type="SUPFAM" id="SSF53098">
    <property type="entry name" value="Ribonuclease H-like"/>
    <property type="match status" value="1"/>
</dbReference>
<dbReference type="PANTHER" id="PTHR48100:SF1">
    <property type="entry name" value="HISTIDINE PHOSPHATASE FAMILY PROTEIN-RELATED"/>
    <property type="match status" value="1"/>
</dbReference>
<dbReference type="InterPro" id="IPR036397">
    <property type="entry name" value="RNaseH_sf"/>
</dbReference>
<dbReference type="InterPro" id="IPR029033">
    <property type="entry name" value="His_PPase_superfam"/>
</dbReference>
<dbReference type="GO" id="GO:0005737">
    <property type="term" value="C:cytoplasm"/>
    <property type="evidence" value="ECO:0007669"/>
    <property type="project" value="TreeGrafter"/>
</dbReference>
<dbReference type="STRING" id="52770.BSZ40_04655"/>
<feature type="binding site" evidence="2">
    <location>
        <position position="260"/>
    </location>
    <ligand>
        <name>substrate</name>
    </ligand>
</feature>
<comment type="caution">
    <text evidence="5">The sequence shown here is derived from an EMBL/GenBank/DDBJ whole genome shotgun (WGS) entry which is preliminary data.</text>
</comment>
<dbReference type="GO" id="GO:0016791">
    <property type="term" value="F:phosphatase activity"/>
    <property type="evidence" value="ECO:0007669"/>
    <property type="project" value="TreeGrafter"/>
</dbReference>
<dbReference type="InterPro" id="IPR013078">
    <property type="entry name" value="His_Pase_superF_clade-1"/>
</dbReference>
<dbReference type="Gene3D" id="3.30.420.10">
    <property type="entry name" value="Ribonuclease H-like superfamily/Ribonuclease H"/>
    <property type="match status" value="1"/>
</dbReference>